<dbReference type="Proteomes" id="UP000011014">
    <property type="component" value="Unassembled WGS sequence"/>
</dbReference>
<keyword evidence="1" id="KW-0479">Metal-binding</keyword>
<keyword evidence="3" id="KW-0862">Zinc</keyword>
<accession>E4Z4K7</accession>
<organism evidence="5">
    <name type="scientific">Oikopleura dioica</name>
    <name type="common">Tunicate</name>
    <dbReference type="NCBI Taxonomy" id="34765"/>
    <lineage>
        <taxon>Eukaryota</taxon>
        <taxon>Metazoa</taxon>
        <taxon>Chordata</taxon>
        <taxon>Tunicata</taxon>
        <taxon>Appendicularia</taxon>
        <taxon>Copelata</taxon>
        <taxon>Oikopleuridae</taxon>
        <taxon>Oikopleura</taxon>
    </lineage>
</organism>
<sequence>KMQVQRQFTCEDCEVDFFCNQGSRKKSCPECGDVIEADPDYWNITREFYCEICDEEFESTRFNKNIMNCKCGNELEWDEPFGEIQRFYFCKCCRKNFESLNFRQTKITCPYSNCDQLLHENKKKTIYFGKLFGRYRCPEEDCGKTWSSAFAFADEWQECKTCHSKTEPYHLIEHERGNNGKQGDKEHRSDLCGRCKSGRPCRSARFQAREETSDEESINELLFGMNLNQNESSEEEQYYDDYYYDEY</sequence>
<evidence type="ECO:0000313" key="5">
    <source>
        <dbReference type="EMBL" id="CBY42635.1"/>
    </source>
</evidence>
<evidence type="ECO:0000256" key="3">
    <source>
        <dbReference type="ARBA" id="ARBA00022833"/>
    </source>
</evidence>
<evidence type="ECO:0000256" key="1">
    <source>
        <dbReference type="ARBA" id="ARBA00022723"/>
    </source>
</evidence>
<dbReference type="InterPro" id="IPR027377">
    <property type="entry name" value="ZAR1/RTP1-5-like_Znf-3CxxC"/>
</dbReference>
<name>E4Z4K7_OIKDI</name>
<feature type="domain" description="3CxxC-type" evidence="4">
    <location>
        <begin position="130"/>
        <end position="198"/>
    </location>
</feature>
<proteinExistence type="predicted"/>
<dbReference type="EMBL" id="FN657348">
    <property type="protein sequence ID" value="CBY42635.1"/>
    <property type="molecule type" value="Genomic_DNA"/>
</dbReference>
<evidence type="ECO:0000256" key="2">
    <source>
        <dbReference type="ARBA" id="ARBA00022771"/>
    </source>
</evidence>
<dbReference type="GO" id="GO:0008270">
    <property type="term" value="F:zinc ion binding"/>
    <property type="evidence" value="ECO:0007669"/>
    <property type="project" value="UniProtKB-KW"/>
</dbReference>
<evidence type="ECO:0000259" key="4">
    <source>
        <dbReference type="SMART" id="SM01328"/>
    </source>
</evidence>
<keyword evidence="2" id="KW-0863">Zinc-finger</keyword>
<protein>
    <recommendedName>
        <fullName evidence="4">3CxxC-type domain-containing protein</fullName>
    </recommendedName>
</protein>
<reference evidence="5" key="1">
    <citation type="journal article" date="2010" name="Science">
        <title>Plasticity of animal genome architecture unmasked by rapid evolution of a pelagic tunicate.</title>
        <authorList>
            <person name="Denoeud F."/>
            <person name="Henriet S."/>
            <person name="Mungpakdee S."/>
            <person name="Aury J.M."/>
            <person name="Da Silva C."/>
            <person name="Brinkmann H."/>
            <person name="Mikhaleva J."/>
            <person name="Olsen L.C."/>
            <person name="Jubin C."/>
            <person name="Canestro C."/>
            <person name="Bouquet J.M."/>
            <person name="Danks G."/>
            <person name="Poulain J."/>
            <person name="Campsteijn C."/>
            <person name="Adamski M."/>
            <person name="Cross I."/>
            <person name="Yadetie F."/>
            <person name="Muffato M."/>
            <person name="Louis A."/>
            <person name="Butcher S."/>
            <person name="Tsagkogeorga G."/>
            <person name="Konrad A."/>
            <person name="Singh S."/>
            <person name="Jensen M.F."/>
            <person name="Cong E.H."/>
            <person name="Eikeseth-Otteraa H."/>
            <person name="Noel B."/>
            <person name="Anthouard V."/>
            <person name="Porcel B.M."/>
            <person name="Kachouri-Lafond R."/>
            <person name="Nishino A."/>
            <person name="Ugolini M."/>
            <person name="Chourrout P."/>
            <person name="Nishida H."/>
            <person name="Aasland R."/>
            <person name="Huzurbazar S."/>
            <person name="Westhof E."/>
            <person name="Delsuc F."/>
            <person name="Lehrach H."/>
            <person name="Reinhardt R."/>
            <person name="Weissenbach J."/>
            <person name="Roy S.W."/>
            <person name="Artiguenave F."/>
            <person name="Postlethwait J.H."/>
            <person name="Manak J.R."/>
            <person name="Thompson E.M."/>
            <person name="Jaillon O."/>
            <person name="Du Pasquier L."/>
            <person name="Boudinot P."/>
            <person name="Liberles D.A."/>
            <person name="Volff J.N."/>
            <person name="Philippe H."/>
            <person name="Lenhard B."/>
            <person name="Roest Crollius H."/>
            <person name="Wincker P."/>
            <person name="Chourrout D."/>
        </authorList>
    </citation>
    <scope>NUCLEOTIDE SEQUENCE [LARGE SCALE GENOMIC DNA]</scope>
</reference>
<gene>
    <name evidence="5" type="ORF">GSOID_T00026345001</name>
</gene>
<dbReference type="SMART" id="SM01328">
    <property type="entry name" value="zf-3CxxC"/>
    <property type="match status" value="1"/>
</dbReference>
<feature type="non-terminal residue" evidence="5">
    <location>
        <position position="1"/>
    </location>
</feature>
<dbReference type="AlphaFoldDB" id="E4Z4K7"/>